<comment type="caution">
    <text evidence="1">The sequence shown here is derived from an EMBL/GenBank/DDBJ whole genome shotgun (WGS) entry which is preliminary data.</text>
</comment>
<evidence type="ECO:0000313" key="2">
    <source>
        <dbReference type="Proteomes" id="UP001497744"/>
    </source>
</evidence>
<protein>
    <submittedName>
        <fullName evidence="1">Uncharacterized protein</fullName>
    </submittedName>
</protein>
<gene>
    <name evidence="1" type="ORF">BcabD6B2_35190</name>
</gene>
<dbReference type="GeneID" id="94195565"/>
<organism evidence="1 2">
    <name type="scientific">Babesia caballi</name>
    <dbReference type="NCBI Taxonomy" id="5871"/>
    <lineage>
        <taxon>Eukaryota</taxon>
        <taxon>Sar</taxon>
        <taxon>Alveolata</taxon>
        <taxon>Apicomplexa</taxon>
        <taxon>Aconoidasida</taxon>
        <taxon>Piroplasmida</taxon>
        <taxon>Babesiidae</taxon>
        <taxon>Babesia</taxon>
    </lineage>
</organism>
<dbReference type="EMBL" id="BPLF01000003">
    <property type="protein sequence ID" value="GIX64084.1"/>
    <property type="molecule type" value="Genomic_DNA"/>
</dbReference>
<keyword evidence="2" id="KW-1185">Reference proteome</keyword>
<name>A0AAV4LWC4_BABCB</name>
<reference evidence="1 2" key="1">
    <citation type="submission" date="2021-06" db="EMBL/GenBank/DDBJ databases">
        <title>Genome sequence of Babesia caballi.</title>
        <authorList>
            <person name="Yamagishi J."/>
            <person name="Kidaka T."/>
            <person name="Ochi A."/>
        </authorList>
    </citation>
    <scope>NUCLEOTIDE SEQUENCE [LARGE SCALE GENOMIC DNA]</scope>
    <source>
        <strain evidence="1">USDA-D6B2</strain>
    </source>
</reference>
<evidence type="ECO:0000313" key="1">
    <source>
        <dbReference type="EMBL" id="GIX64084.1"/>
    </source>
</evidence>
<proteinExistence type="predicted"/>
<dbReference type="RefSeq" id="XP_067716153.1">
    <property type="nucleotide sequence ID" value="XM_067860052.1"/>
</dbReference>
<dbReference type="AlphaFoldDB" id="A0AAV4LWC4"/>
<accession>A0AAV4LWC4</accession>
<sequence length="64" mass="6860">MKPVKAKYSETGMCHSVALAQLWALRFGRETNGGIDGNSGGAGRVTFADRAWTIPTPIESMCES</sequence>
<dbReference type="Proteomes" id="UP001497744">
    <property type="component" value="Unassembled WGS sequence"/>
</dbReference>